<dbReference type="GO" id="GO:0005783">
    <property type="term" value="C:endoplasmic reticulum"/>
    <property type="evidence" value="ECO:0007669"/>
    <property type="project" value="TreeGrafter"/>
</dbReference>
<keyword evidence="4 5" id="KW-0472">Membrane</keyword>
<evidence type="ECO:0000256" key="5">
    <source>
        <dbReference type="SAM" id="Phobius"/>
    </source>
</evidence>
<dbReference type="SUPFAM" id="SSF56399">
    <property type="entry name" value="ADP-ribosylation"/>
    <property type="match status" value="1"/>
</dbReference>
<evidence type="ECO:0000256" key="3">
    <source>
        <dbReference type="ARBA" id="ARBA00022989"/>
    </source>
</evidence>
<evidence type="ECO:0000256" key="1">
    <source>
        <dbReference type="ARBA" id="ARBA00004141"/>
    </source>
</evidence>
<evidence type="ECO:0000256" key="2">
    <source>
        <dbReference type="ARBA" id="ARBA00022692"/>
    </source>
</evidence>
<keyword evidence="2 5" id="KW-0812">Transmembrane</keyword>
<sequence length="217" mass="24343">MAASSSKAFQYAINGDSRSEHQAVLVTRVVLGNPQLVRKEDHKKEKLDKGYHSVEAHPENGGPIEDVVFDHNAPHFPLFRLLSFVVEHRNFMGSLHGRRHLFFSWSTFSGRFYPTNTLNGLALRGIPVGEEWAVLLPAYSVVVFLLAYFVYFALAIYGAPSLSDTCTFTDSRSHYLPVREGKQGYASFARPDAVPELYDVPIGLVNRVLYHDEPSAD</sequence>
<keyword evidence="8" id="KW-1185">Reference proteome</keyword>
<dbReference type="Proteomes" id="UP000219338">
    <property type="component" value="Unassembled WGS sequence"/>
</dbReference>
<dbReference type="Gene3D" id="3.90.228.10">
    <property type="match status" value="1"/>
</dbReference>
<proteinExistence type="predicted"/>
<comment type="subcellular location">
    <subcellularLocation>
        <location evidence="1">Membrane</location>
        <topology evidence="1">Multi-pass membrane protein</topology>
    </subcellularLocation>
</comment>
<organism evidence="7 8">
    <name type="scientific">Armillaria ostoyae</name>
    <name type="common">Armillaria root rot fungus</name>
    <dbReference type="NCBI Taxonomy" id="47428"/>
    <lineage>
        <taxon>Eukaryota</taxon>
        <taxon>Fungi</taxon>
        <taxon>Dikarya</taxon>
        <taxon>Basidiomycota</taxon>
        <taxon>Agaricomycotina</taxon>
        <taxon>Agaricomycetes</taxon>
        <taxon>Agaricomycetidae</taxon>
        <taxon>Agaricales</taxon>
        <taxon>Marasmiineae</taxon>
        <taxon>Physalacriaceae</taxon>
        <taxon>Armillaria</taxon>
    </lineage>
</organism>
<name>A0A284RW03_ARMOS</name>
<dbReference type="PANTHER" id="PTHR46346:SF1">
    <property type="entry name" value="PHOSPHATIDYLINOSITOL N-ACETYLGLUCOSAMINYLTRANSFERASE SUBUNIT P"/>
    <property type="match status" value="1"/>
</dbReference>
<dbReference type="STRING" id="47428.A0A284RW03"/>
<dbReference type="GO" id="GO:0016020">
    <property type="term" value="C:membrane"/>
    <property type="evidence" value="ECO:0007669"/>
    <property type="project" value="UniProtKB-SubCell"/>
</dbReference>
<evidence type="ECO:0000313" key="7">
    <source>
        <dbReference type="EMBL" id="SJL12929.1"/>
    </source>
</evidence>
<dbReference type="InterPro" id="IPR052263">
    <property type="entry name" value="GPI_Anchor_Biosynth"/>
</dbReference>
<reference evidence="8" key="1">
    <citation type="journal article" date="2017" name="Nat. Ecol. Evol.">
        <title>Genome expansion and lineage-specific genetic innovations in the forest pathogenic fungi Armillaria.</title>
        <authorList>
            <person name="Sipos G."/>
            <person name="Prasanna A.N."/>
            <person name="Walter M.C."/>
            <person name="O'Connor E."/>
            <person name="Balint B."/>
            <person name="Krizsan K."/>
            <person name="Kiss B."/>
            <person name="Hess J."/>
            <person name="Varga T."/>
            <person name="Slot J."/>
            <person name="Riley R."/>
            <person name="Boka B."/>
            <person name="Rigling D."/>
            <person name="Barry K."/>
            <person name="Lee J."/>
            <person name="Mihaltcheva S."/>
            <person name="LaButti K."/>
            <person name="Lipzen A."/>
            <person name="Waldron R."/>
            <person name="Moloney N.M."/>
            <person name="Sperisen C."/>
            <person name="Kredics L."/>
            <person name="Vagvoelgyi C."/>
            <person name="Patrignani A."/>
            <person name="Fitzpatrick D."/>
            <person name="Nagy I."/>
            <person name="Doyle S."/>
            <person name="Anderson J.B."/>
            <person name="Grigoriev I.V."/>
            <person name="Gueldener U."/>
            <person name="Muensterkoetter M."/>
            <person name="Nagy L.G."/>
        </authorList>
    </citation>
    <scope>NUCLEOTIDE SEQUENCE [LARGE SCALE GENOMIC DNA]</scope>
    <source>
        <strain evidence="8">C18/9</strain>
    </source>
</reference>
<evidence type="ECO:0000259" key="6">
    <source>
        <dbReference type="Pfam" id="PF08510"/>
    </source>
</evidence>
<feature type="transmembrane region" description="Helical" evidence="5">
    <location>
        <begin position="132"/>
        <end position="157"/>
    </location>
</feature>
<keyword evidence="3 5" id="KW-1133">Transmembrane helix</keyword>
<dbReference type="PANTHER" id="PTHR46346">
    <property type="entry name" value="PHOSPHATIDYLINOSITOL N-ACETYLGLUCOSAMINYLTRANSFERASE SUBUNIT P"/>
    <property type="match status" value="1"/>
</dbReference>
<protein>
    <recommendedName>
        <fullName evidence="6">PIG-P domain-containing protein</fullName>
    </recommendedName>
</protein>
<accession>A0A284RW03</accession>
<gene>
    <name evidence="7" type="ORF">ARMOST_16362</name>
</gene>
<feature type="domain" description="PIG-P" evidence="6">
    <location>
        <begin position="112"/>
        <end position="210"/>
    </location>
</feature>
<dbReference type="OrthoDB" id="690928at2759"/>
<dbReference type="EMBL" id="FUEG01000018">
    <property type="protein sequence ID" value="SJL12929.1"/>
    <property type="molecule type" value="Genomic_DNA"/>
</dbReference>
<dbReference type="InterPro" id="IPR013717">
    <property type="entry name" value="PIG-P"/>
</dbReference>
<evidence type="ECO:0000313" key="8">
    <source>
        <dbReference type="Proteomes" id="UP000219338"/>
    </source>
</evidence>
<dbReference type="AlphaFoldDB" id="A0A284RW03"/>
<dbReference type="Pfam" id="PF08510">
    <property type="entry name" value="PIG-P"/>
    <property type="match status" value="1"/>
</dbReference>
<dbReference type="GO" id="GO:0006506">
    <property type="term" value="P:GPI anchor biosynthetic process"/>
    <property type="evidence" value="ECO:0007669"/>
    <property type="project" value="TreeGrafter"/>
</dbReference>
<evidence type="ECO:0000256" key="4">
    <source>
        <dbReference type="ARBA" id="ARBA00023136"/>
    </source>
</evidence>